<evidence type="ECO:0000256" key="1">
    <source>
        <dbReference type="SAM" id="Coils"/>
    </source>
</evidence>
<dbReference type="EMBL" id="JAGDFL010001202">
    <property type="protein sequence ID" value="KAG7377177.1"/>
    <property type="molecule type" value="Genomic_DNA"/>
</dbReference>
<evidence type="ECO:0000313" key="3">
    <source>
        <dbReference type="Proteomes" id="UP000693981"/>
    </source>
</evidence>
<name>A0A8T1V7B9_9STRA</name>
<feature type="coiled-coil region" evidence="1">
    <location>
        <begin position="95"/>
        <end position="122"/>
    </location>
</feature>
<dbReference type="OrthoDB" id="102950at2759"/>
<organism evidence="2 3">
    <name type="scientific">Phytophthora boehmeriae</name>
    <dbReference type="NCBI Taxonomy" id="109152"/>
    <lineage>
        <taxon>Eukaryota</taxon>
        <taxon>Sar</taxon>
        <taxon>Stramenopiles</taxon>
        <taxon>Oomycota</taxon>
        <taxon>Peronosporomycetes</taxon>
        <taxon>Peronosporales</taxon>
        <taxon>Peronosporaceae</taxon>
        <taxon>Phytophthora</taxon>
    </lineage>
</organism>
<proteinExistence type="predicted"/>
<keyword evidence="1" id="KW-0175">Coiled coil</keyword>
<accession>A0A8T1V7B9</accession>
<protein>
    <recommendedName>
        <fullName evidence="4">M96 mating-specific protein family</fullName>
    </recommendedName>
</protein>
<evidence type="ECO:0000313" key="2">
    <source>
        <dbReference type="EMBL" id="KAG7377177.1"/>
    </source>
</evidence>
<sequence length="417" mass="48025">MSLHVSVDESLELNSIMELADSDDIELFADADAFVSSGEFDSSMFGLSPVARNFQNSTGDIFVNNTGSNMYTSQALRDIIASRKNELAVIQRKSRDRVKSSRESLRRQANELADKLARLKQVQTIKQVQADLNRPPKYLLWRQIAARELRERWQAEAERRRLTEFVDTQKAYIADLTDQARKWPSGNELRILTKKLRRNSQGDALYNAYIREVEMNYSRTDDVFLDCGMASLPERGAMAQSVKKRRDDGEVEYYELLKKFPKSSSFREAASTMWKLAETKFVSRDHHERYEVSMDPENTFAIKYSETKTLKTGEQVVLFNRFFLRRFVEPNRIVHVWKVVSEGTGAFRGVHFDQTGWNCIRPAADPTNTGSIVEMCQRWIPLRYRTSGSSEVTVGQFCEVLQDTNDKVFTDVVKPVD</sequence>
<dbReference type="AlphaFoldDB" id="A0A8T1V7B9"/>
<keyword evidence="3" id="KW-1185">Reference proteome</keyword>
<comment type="caution">
    <text evidence="2">The sequence shown here is derived from an EMBL/GenBank/DDBJ whole genome shotgun (WGS) entry which is preliminary data.</text>
</comment>
<reference evidence="2" key="1">
    <citation type="submission" date="2021-02" db="EMBL/GenBank/DDBJ databases">
        <authorList>
            <person name="Palmer J.M."/>
        </authorList>
    </citation>
    <scope>NUCLEOTIDE SEQUENCE</scope>
    <source>
        <strain evidence="2">SCRP23</strain>
    </source>
</reference>
<dbReference type="Proteomes" id="UP000693981">
    <property type="component" value="Unassembled WGS sequence"/>
</dbReference>
<evidence type="ECO:0008006" key="4">
    <source>
        <dbReference type="Google" id="ProtNLM"/>
    </source>
</evidence>
<gene>
    <name evidence="2" type="ORF">PHYBOEH_001084</name>
</gene>